<evidence type="ECO:0000313" key="2">
    <source>
        <dbReference type="EMBL" id="CAB4196745.1"/>
    </source>
</evidence>
<accession>A0A6J5RWW4</accession>
<proteinExistence type="predicted"/>
<reference evidence="2" key="1">
    <citation type="submission" date="2020-05" db="EMBL/GenBank/DDBJ databases">
        <authorList>
            <person name="Chiriac C."/>
            <person name="Salcher M."/>
            <person name="Ghai R."/>
            <person name="Kavagutti S V."/>
        </authorList>
    </citation>
    <scope>NUCLEOTIDE SEQUENCE</scope>
</reference>
<name>A0A6J5RWW4_9CAUD</name>
<dbReference type="EMBL" id="LR797252">
    <property type="protein sequence ID" value="CAB4196745.1"/>
    <property type="molecule type" value="Genomic_DNA"/>
</dbReference>
<feature type="region of interest" description="Disordered" evidence="1">
    <location>
        <begin position="1"/>
        <end position="26"/>
    </location>
</feature>
<sequence length="126" mass="14557">MKEIKHSKEHKKKPGEFKKSKIKNKNIQNNMDRLRLLREGTLNETELLILDFDGFKKVTVIPVTSNSQKVVYLANGGKKHKLRTAMVSCKNDCQLVTKHGSFFIKEDHILAEVIREEMIVAHTKDK</sequence>
<gene>
    <name evidence="2" type="ORF">UFOVP1290_265</name>
</gene>
<evidence type="ECO:0000256" key="1">
    <source>
        <dbReference type="SAM" id="MobiDB-lite"/>
    </source>
</evidence>
<protein>
    <submittedName>
        <fullName evidence="2">Uncharacterized protein</fullName>
    </submittedName>
</protein>
<organism evidence="2">
    <name type="scientific">uncultured Caudovirales phage</name>
    <dbReference type="NCBI Taxonomy" id="2100421"/>
    <lineage>
        <taxon>Viruses</taxon>
        <taxon>Duplodnaviria</taxon>
        <taxon>Heunggongvirae</taxon>
        <taxon>Uroviricota</taxon>
        <taxon>Caudoviricetes</taxon>
        <taxon>Peduoviridae</taxon>
        <taxon>Maltschvirus</taxon>
        <taxon>Maltschvirus maltsch</taxon>
    </lineage>
</organism>